<proteinExistence type="predicted"/>
<comment type="caution">
    <text evidence="2">The sequence shown here is derived from an EMBL/GenBank/DDBJ whole genome shotgun (WGS) entry which is preliminary data.</text>
</comment>
<dbReference type="Gene3D" id="3.30.2130.10">
    <property type="entry name" value="VC0802-like"/>
    <property type="match status" value="1"/>
</dbReference>
<gene>
    <name evidence="2" type="ORF">GX576_11940</name>
</gene>
<dbReference type="AlphaFoldDB" id="A0A7X7LXB7"/>
<feature type="domain" description="ACT" evidence="1">
    <location>
        <begin position="1"/>
        <end position="123"/>
    </location>
</feature>
<dbReference type="InterPro" id="IPR045739">
    <property type="entry name" value="ACT_dom_pair"/>
</dbReference>
<organism evidence="2 3">
    <name type="scientific">Thauera phenolivorans</name>
    <dbReference type="NCBI Taxonomy" id="1792543"/>
    <lineage>
        <taxon>Bacteria</taxon>
        <taxon>Pseudomonadati</taxon>
        <taxon>Pseudomonadota</taxon>
        <taxon>Betaproteobacteria</taxon>
        <taxon>Rhodocyclales</taxon>
        <taxon>Zoogloeaceae</taxon>
        <taxon>Thauera</taxon>
    </lineage>
</organism>
<dbReference type="SUPFAM" id="SSF55021">
    <property type="entry name" value="ACT-like"/>
    <property type="match status" value="2"/>
</dbReference>
<dbReference type="CDD" id="cd04882">
    <property type="entry name" value="ACT_Bt0572_2"/>
    <property type="match status" value="1"/>
</dbReference>
<dbReference type="Pfam" id="PF19571">
    <property type="entry name" value="ACT_8"/>
    <property type="match status" value="1"/>
</dbReference>
<dbReference type="OrthoDB" id="9790662at2"/>
<protein>
    <submittedName>
        <fullName evidence="2">Amino acid-binding protein</fullName>
    </submittedName>
</protein>
<evidence type="ECO:0000259" key="1">
    <source>
        <dbReference type="Pfam" id="PF19571"/>
    </source>
</evidence>
<dbReference type="InterPro" id="IPR045865">
    <property type="entry name" value="ACT-like_dom_sf"/>
</dbReference>
<reference evidence="2 3" key="1">
    <citation type="journal article" date="2020" name="Biotechnol. Biofuels">
        <title>New insights from the biogas microbiome by comprehensive genome-resolved metagenomics of nearly 1600 species originating from multiple anaerobic digesters.</title>
        <authorList>
            <person name="Campanaro S."/>
            <person name="Treu L."/>
            <person name="Rodriguez-R L.M."/>
            <person name="Kovalovszki A."/>
            <person name="Ziels R.M."/>
            <person name="Maus I."/>
            <person name="Zhu X."/>
            <person name="Kougias P.G."/>
            <person name="Basile A."/>
            <person name="Luo G."/>
            <person name="Schluter A."/>
            <person name="Konstantinidis K.T."/>
            <person name="Angelidaki I."/>
        </authorList>
    </citation>
    <scope>NUCLEOTIDE SEQUENCE [LARGE SCALE GENOMIC DNA]</scope>
    <source>
        <strain evidence="2">AS06rmzACSIP_256</strain>
    </source>
</reference>
<dbReference type="RefSeq" id="WP_068804823.1">
    <property type="nucleotide sequence ID" value="NZ_MBFM01000002.1"/>
</dbReference>
<evidence type="ECO:0000313" key="3">
    <source>
        <dbReference type="Proteomes" id="UP000536534"/>
    </source>
</evidence>
<dbReference type="Proteomes" id="UP000536534">
    <property type="component" value="Unassembled WGS sequence"/>
</dbReference>
<dbReference type="PANTHER" id="PTHR40099">
    <property type="entry name" value="ACETOLACTATE SYNTHASE, SMALL SUBUNIT"/>
    <property type="match status" value="1"/>
</dbReference>
<sequence>MKIPQLSVFLENRPGSLLPPLQLLAEAGLNLAGLSLADTAQFGILRLVLKDWARARELLERAGWVVKRNDMVAIDVDDAPGGLVRALEVLTAAGKDIEYMYAFYLRRDGRVVLLFRFDDPDGAIAALDDAGIAMLPARVLLGE</sequence>
<evidence type="ECO:0000313" key="2">
    <source>
        <dbReference type="EMBL" id="NLF55084.1"/>
    </source>
</evidence>
<accession>A0A7X7LXB7</accession>
<dbReference type="PANTHER" id="PTHR40099:SF1">
    <property type="entry name" value="ACETOLACTATE SYNTHASE, SMALL SUBUNIT"/>
    <property type="match status" value="1"/>
</dbReference>
<name>A0A7X7LXB7_9RHOO</name>
<dbReference type="EMBL" id="JAAYYV010000320">
    <property type="protein sequence ID" value="NLF55084.1"/>
    <property type="molecule type" value="Genomic_DNA"/>
</dbReference>